<dbReference type="Proteomes" id="UP000467322">
    <property type="component" value="Unassembled WGS sequence"/>
</dbReference>
<keyword evidence="2 9" id="KW-0813">Transport</keyword>
<keyword evidence="6 9" id="KW-1133">Transmembrane helix</keyword>
<dbReference type="RefSeq" id="WP_161349686.1">
    <property type="nucleotide sequence ID" value="NZ_WTUX01000002.1"/>
</dbReference>
<evidence type="ECO:0000313" key="12">
    <source>
        <dbReference type="Proteomes" id="UP000467322"/>
    </source>
</evidence>
<dbReference type="GO" id="GO:0005886">
    <property type="term" value="C:plasma membrane"/>
    <property type="evidence" value="ECO:0007669"/>
    <property type="project" value="UniProtKB-SubCell"/>
</dbReference>
<keyword evidence="7 9" id="KW-0472">Membrane</keyword>
<feature type="domain" description="Tripartite ATP-independent periplasmic transporters DctQ component" evidence="10">
    <location>
        <begin position="31"/>
        <end position="155"/>
    </location>
</feature>
<evidence type="ECO:0000313" key="11">
    <source>
        <dbReference type="EMBL" id="MZR11572.1"/>
    </source>
</evidence>
<dbReference type="PANTHER" id="PTHR35011">
    <property type="entry name" value="2,3-DIKETO-L-GULONATE TRAP TRANSPORTER SMALL PERMEASE PROTEIN YIAM"/>
    <property type="match status" value="1"/>
</dbReference>
<feature type="transmembrane region" description="Helical" evidence="9">
    <location>
        <begin position="49"/>
        <end position="67"/>
    </location>
</feature>
<dbReference type="EMBL" id="WTUX01000002">
    <property type="protein sequence ID" value="MZR11572.1"/>
    <property type="molecule type" value="Genomic_DNA"/>
</dbReference>
<keyword evidence="3" id="KW-1003">Cell membrane</keyword>
<comment type="caution">
    <text evidence="11">The sequence shown here is derived from an EMBL/GenBank/DDBJ whole genome shotgun (WGS) entry which is preliminary data.</text>
</comment>
<gene>
    <name evidence="11" type="ORF">GQE99_00805</name>
</gene>
<dbReference type="GO" id="GO:0015740">
    <property type="term" value="P:C4-dicarboxylate transport"/>
    <property type="evidence" value="ECO:0007669"/>
    <property type="project" value="TreeGrafter"/>
</dbReference>
<evidence type="ECO:0000256" key="4">
    <source>
        <dbReference type="ARBA" id="ARBA00022519"/>
    </source>
</evidence>
<organism evidence="11 12">
    <name type="scientific">Maritimibacter harenae</name>
    <dbReference type="NCBI Taxonomy" id="2606218"/>
    <lineage>
        <taxon>Bacteria</taxon>
        <taxon>Pseudomonadati</taxon>
        <taxon>Pseudomonadota</taxon>
        <taxon>Alphaproteobacteria</taxon>
        <taxon>Rhodobacterales</taxon>
        <taxon>Roseobacteraceae</taxon>
        <taxon>Maritimibacter</taxon>
    </lineage>
</organism>
<name>A0A845LXU0_9RHOB</name>
<evidence type="ECO:0000259" key="10">
    <source>
        <dbReference type="Pfam" id="PF04290"/>
    </source>
</evidence>
<comment type="subcellular location">
    <subcellularLocation>
        <location evidence="1 9">Cell inner membrane</location>
        <topology evidence="1 9">Multi-pass membrane protein</topology>
    </subcellularLocation>
</comment>
<keyword evidence="12" id="KW-1185">Reference proteome</keyword>
<feature type="transmembrane region" description="Helical" evidence="9">
    <location>
        <begin position="88"/>
        <end position="112"/>
    </location>
</feature>
<evidence type="ECO:0000256" key="1">
    <source>
        <dbReference type="ARBA" id="ARBA00004429"/>
    </source>
</evidence>
<evidence type="ECO:0000256" key="7">
    <source>
        <dbReference type="ARBA" id="ARBA00023136"/>
    </source>
</evidence>
<dbReference type="PANTHER" id="PTHR35011:SF11">
    <property type="entry name" value="TRAP TRANSPORTER SMALL PERMEASE PROTEIN"/>
    <property type="match status" value="1"/>
</dbReference>
<comment type="subunit">
    <text evidence="9">The complex comprises the extracytoplasmic solute receptor protein and the two transmembrane proteins.</text>
</comment>
<evidence type="ECO:0000256" key="3">
    <source>
        <dbReference type="ARBA" id="ARBA00022475"/>
    </source>
</evidence>
<evidence type="ECO:0000256" key="6">
    <source>
        <dbReference type="ARBA" id="ARBA00022989"/>
    </source>
</evidence>
<dbReference type="AlphaFoldDB" id="A0A845LXU0"/>
<comment type="function">
    <text evidence="9">Part of the tripartite ATP-independent periplasmic (TRAP) transport system.</text>
</comment>
<proteinExistence type="inferred from homology"/>
<evidence type="ECO:0000256" key="2">
    <source>
        <dbReference type="ARBA" id="ARBA00022448"/>
    </source>
</evidence>
<feature type="transmembrane region" description="Helical" evidence="9">
    <location>
        <begin position="132"/>
        <end position="154"/>
    </location>
</feature>
<dbReference type="InterPro" id="IPR055348">
    <property type="entry name" value="DctQ"/>
</dbReference>
<protein>
    <recommendedName>
        <fullName evidence="9">TRAP transporter small permease protein</fullName>
    </recommendedName>
</protein>
<accession>A0A845LXU0</accession>
<evidence type="ECO:0000256" key="9">
    <source>
        <dbReference type="RuleBase" id="RU369079"/>
    </source>
</evidence>
<evidence type="ECO:0000256" key="5">
    <source>
        <dbReference type="ARBA" id="ARBA00022692"/>
    </source>
</evidence>
<dbReference type="Pfam" id="PF04290">
    <property type="entry name" value="DctQ"/>
    <property type="match status" value="1"/>
</dbReference>
<keyword evidence="4 9" id="KW-0997">Cell inner membrane</keyword>
<keyword evidence="5 9" id="KW-0812">Transmembrane</keyword>
<dbReference type="InterPro" id="IPR007387">
    <property type="entry name" value="TRAP_DctQ"/>
</dbReference>
<reference evidence="11 12" key="1">
    <citation type="submission" date="2019-12" db="EMBL/GenBank/DDBJ databases">
        <title>Maritimibacter sp. nov. sp. isolated from sea sand.</title>
        <authorList>
            <person name="Kim J."/>
            <person name="Jeong S.E."/>
            <person name="Jung H.S."/>
            <person name="Jeon C.O."/>
        </authorList>
    </citation>
    <scope>NUCLEOTIDE SEQUENCE [LARGE SCALE GENOMIC DNA]</scope>
    <source>
        <strain evidence="11 12">DP07</strain>
    </source>
</reference>
<comment type="similarity">
    <text evidence="8 9">Belongs to the TRAP transporter small permease family.</text>
</comment>
<dbReference type="GO" id="GO:0022857">
    <property type="term" value="F:transmembrane transporter activity"/>
    <property type="evidence" value="ECO:0007669"/>
    <property type="project" value="UniProtKB-UniRule"/>
</dbReference>
<evidence type="ECO:0000256" key="8">
    <source>
        <dbReference type="ARBA" id="ARBA00038436"/>
    </source>
</evidence>
<feature type="transmembrane region" description="Helical" evidence="9">
    <location>
        <begin position="12"/>
        <end position="37"/>
    </location>
</feature>
<sequence length="171" mass="18893">MIPRILHVWSRVETVLIGVLLIIALVIFLGGGLLRVVAPAFAVDWATEVSIYFIIWATVLAGAAIVQEDRHLHTEVFIAALSPRMRRVLGWAMSILSIAFIAVMLVYGWQAYEFSNLLDERSGSSLRTPQGFAVFLPLPVGMALILVRCALMLMNGHRPFGHLSNAPERGE</sequence>